<keyword evidence="7" id="KW-0961">Cell wall biogenesis/degradation</keyword>
<dbReference type="Pfam" id="PF00295">
    <property type="entry name" value="Glyco_hydro_28"/>
    <property type="match status" value="1"/>
</dbReference>
<comment type="caution">
    <text evidence="10">The sequence shown here is derived from an EMBL/GenBank/DDBJ whole genome shotgun (WGS) entry which is preliminary data.</text>
</comment>
<sequence>MASFIETRGFIKACILLGISIYLATMNGVDCGRVGYPRRSLLDEPMVFDVMQYGAKADGLKDDAMAFIQAWRAACEATVPAKVVINGNFMVGEVVFTGPCINQQPITIEILGNVSANSDPSSYSHMAWIMVQHAQNVEVTGGGTLDAHGQDFWGYGSDDSPLPVSFVFQAVSNCKLYNLNFVNSMGFHTKVTDSHDVSVYNLRITAPEASPNTDGIHLSNATNVNITDLVIGTGDDCVSIGHGSVNVLVSGITCGPGHGISIGSLGKREDEMSVQGITVKNCTLTGTTNGARIKTFHASPRLNASGIIYQDIVMNTVKNPIIIDQHYSSKKNPEQSSVKISDVHFINIKGTTISPAPVNLNCSTTFPCENVELTDIDFAPFGSIVLKSECASLQLLQLNGIQNPPGPSCA</sequence>
<evidence type="ECO:0000313" key="10">
    <source>
        <dbReference type="EMBL" id="KAL3648068.1"/>
    </source>
</evidence>
<evidence type="ECO:0000256" key="2">
    <source>
        <dbReference type="ARBA" id="ARBA00008834"/>
    </source>
</evidence>
<comment type="subcellular location">
    <subcellularLocation>
        <location evidence="1">Secreted</location>
        <location evidence="1">Cell wall</location>
    </subcellularLocation>
</comment>
<evidence type="ECO:0008006" key="12">
    <source>
        <dbReference type="Google" id="ProtNLM"/>
    </source>
</evidence>
<protein>
    <recommendedName>
        <fullName evidence="12">Polygalacturonase</fullName>
    </recommendedName>
</protein>
<keyword evidence="3" id="KW-0134">Cell wall</keyword>
<dbReference type="InterPro" id="IPR012334">
    <property type="entry name" value="Pectin_lyas_fold"/>
</dbReference>
<accession>A0ABD3E0Q0</accession>
<keyword evidence="5 9" id="KW-0378">Hydrolase</keyword>
<dbReference type="PROSITE" id="PS00502">
    <property type="entry name" value="POLYGALACTURONASE"/>
    <property type="match status" value="1"/>
</dbReference>
<dbReference type="InterPro" id="IPR011050">
    <property type="entry name" value="Pectin_lyase_fold/virulence"/>
</dbReference>
<dbReference type="GO" id="GO:0004553">
    <property type="term" value="F:hydrolase activity, hydrolyzing O-glycosyl compounds"/>
    <property type="evidence" value="ECO:0007669"/>
    <property type="project" value="UniProtKB-ARBA"/>
</dbReference>
<dbReference type="InterPro" id="IPR006626">
    <property type="entry name" value="PbH1"/>
</dbReference>
<evidence type="ECO:0000256" key="9">
    <source>
        <dbReference type="RuleBase" id="RU361169"/>
    </source>
</evidence>
<keyword evidence="11" id="KW-1185">Reference proteome</keyword>
<dbReference type="GO" id="GO:0071555">
    <property type="term" value="P:cell wall organization"/>
    <property type="evidence" value="ECO:0007669"/>
    <property type="project" value="UniProtKB-KW"/>
</dbReference>
<proteinExistence type="inferred from homology"/>
<evidence type="ECO:0000256" key="3">
    <source>
        <dbReference type="ARBA" id="ARBA00022512"/>
    </source>
</evidence>
<dbReference type="FunFam" id="2.160.20.10:FF:000004">
    <property type="entry name" value="Pectin lyase-like superfamily protein"/>
    <property type="match status" value="1"/>
</dbReference>
<dbReference type="EMBL" id="JAVIJP010000009">
    <property type="protein sequence ID" value="KAL3648068.1"/>
    <property type="molecule type" value="Genomic_DNA"/>
</dbReference>
<dbReference type="PANTHER" id="PTHR31375">
    <property type="match status" value="1"/>
</dbReference>
<evidence type="ECO:0000256" key="7">
    <source>
        <dbReference type="ARBA" id="ARBA00023316"/>
    </source>
</evidence>
<reference evidence="11" key="1">
    <citation type="journal article" date="2024" name="IScience">
        <title>Strigolactones Initiate the Formation of Haustorium-like Structures in Castilleja.</title>
        <authorList>
            <person name="Buerger M."/>
            <person name="Peterson D."/>
            <person name="Chory J."/>
        </authorList>
    </citation>
    <scope>NUCLEOTIDE SEQUENCE [LARGE SCALE GENOMIC DNA]</scope>
</reference>
<evidence type="ECO:0000256" key="6">
    <source>
        <dbReference type="ARBA" id="ARBA00023295"/>
    </source>
</evidence>
<evidence type="ECO:0000256" key="8">
    <source>
        <dbReference type="PROSITE-ProRule" id="PRU10052"/>
    </source>
</evidence>
<gene>
    <name evidence="10" type="ORF">CASFOL_009036</name>
</gene>
<dbReference type="Proteomes" id="UP001632038">
    <property type="component" value="Unassembled WGS sequence"/>
</dbReference>
<keyword evidence="6 9" id="KW-0326">Glycosidase</keyword>
<dbReference type="SUPFAM" id="SSF51126">
    <property type="entry name" value="Pectin lyase-like"/>
    <property type="match status" value="1"/>
</dbReference>
<name>A0ABD3E0Q0_9LAMI</name>
<organism evidence="10 11">
    <name type="scientific">Castilleja foliolosa</name>
    <dbReference type="NCBI Taxonomy" id="1961234"/>
    <lineage>
        <taxon>Eukaryota</taxon>
        <taxon>Viridiplantae</taxon>
        <taxon>Streptophyta</taxon>
        <taxon>Embryophyta</taxon>
        <taxon>Tracheophyta</taxon>
        <taxon>Spermatophyta</taxon>
        <taxon>Magnoliopsida</taxon>
        <taxon>eudicotyledons</taxon>
        <taxon>Gunneridae</taxon>
        <taxon>Pentapetalae</taxon>
        <taxon>asterids</taxon>
        <taxon>lamiids</taxon>
        <taxon>Lamiales</taxon>
        <taxon>Orobanchaceae</taxon>
        <taxon>Pedicularideae</taxon>
        <taxon>Castillejinae</taxon>
        <taxon>Castilleja</taxon>
    </lineage>
</organism>
<feature type="active site" evidence="8">
    <location>
        <position position="258"/>
    </location>
</feature>
<comment type="similarity">
    <text evidence="2 9">Belongs to the glycosyl hydrolase 28 family.</text>
</comment>
<dbReference type="Gene3D" id="2.160.20.10">
    <property type="entry name" value="Single-stranded right-handed beta-helix, Pectin lyase-like"/>
    <property type="match status" value="1"/>
</dbReference>
<evidence type="ECO:0000256" key="4">
    <source>
        <dbReference type="ARBA" id="ARBA00022525"/>
    </source>
</evidence>
<keyword evidence="4" id="KW-0964">Secreted</keyword>
<evidence type="ECO:0000313" key="11">
    <source>
        <dbReference type="Proteomes" id="UP001632038"/>
    </source>
</evidence>
<dbReference type="SMART" id="SM00710">
    <property type="entry name" value="PbH1"/>
    <property type="match status" value="4"/>
</dbReference>
<evidence type="ECO:0000256" key="5">
    <source>
        <dbReference type="ARBA" id="ARBA00022801"/>
    </source>
</evidence>
<evidence type="ECO:0000256" key="1">
    <source>
        <dbReference type="ARBA" id="ARBA00004191"/>
    </source>
</evidence>
<dbReference type="InterPro" id="IPR000743">
    <property type="entry name" value="Glyco_hydro_28"/>
</dbReference>
<dbReference type="AlphaFoldDB" id="A0ABD3E0Q0"/>